<dbReference type="Pfam" id="PF00027">
    <property type="entry name" value="cNMP_binding"/>
    <property type="match status" value="1"/>
</dbReference>
<keyword evidence="5" id="KW-0808">Transferase</keyword>
<dbReference type="InterPro" id="IPR000595">
    <property type="entry name" value="cNMP-bd_dom"/>
</dbReference>
<dbReference type="Pfam" id="PF00571">
    <property type="entry name" value="CBS"/>
    <property type="match status" value="2"/>
</dbReference>
<dbReference type="Gene3D" id="3.10.580.10">
    <property type="entry name" value="CBS-domain"/>
    <property type="match status" value="1"/>
</dbReference>
<accession>A0A2A2FCU7</accession>
<feature type="domain" description="CBS" evidence="4">
    <location>
        <begin position="223"/>
        <end position="279"/>
    </location>
</feature>
<comment type="caution">
    <text evidence="5">The sequence shown here is derived from an EMBL/GenBank/DDBJ whole genome shotgun (WGS) entry which is preliminary data.</text>
</comment>
<gene>
    <name evidence="5" type="ORF">CK501_04505</name>
</gene>
<protein>
    <submittedName>
        <fullName evidence="5">Nucleotidyltransferase</fullName>
    </submittedName>
</protein>
<dbReference type="PROSITE" id="PS51371">
    <property type="entry name" value="CBS"/>
    <property type="match status" value="2"/>
</dbReference>
<organism evidence="5 6">
    <name type="scientific">Halovibrio salipaludis</name>
    <dbReference type="NCBI Taxonomy" id="2032626"/>
    <lineage>
        <taxon>Bacteria</taxon>
        <taxon>Pseudomonadati</taxon>
        <taxon>Pseudomonadota</taxon>
        <taxon>Gammaproteobacteria</taxon>
        <taxon>Oceanospirillales</taxon>
        <taxon>Halomonadaceae</taxon>
        <taxon>Halovibrio</taxon>
    </lineage>
</organism>
<sequence length="619" mass="69947">MTETQSLPPELASIADFIRQTLPFNALPEGEVERIVHEMEIGYFRNGHVFNENTRDQGLRILRSGAVEIRSQDGELLDRLAEGESFALSGLLQQEPGVRAVLIEDSLIYFLPQKAYQDLRGRFRDFDRFFHGQRSRRLFRATRSMVSPDGMLTPVTSLMATDLVTTSEETPVCELAEMMSSRRVSSALVLNDGRLSGIVTDRDLRSRVLAARRSPDTPVSEIMTANPVSLERKATLFDATLLMTRHRMHHLPVLEDGRPVGILTTSDLITARQDDPVYIVQRLSRQESVATMQTVLRDIPQFLLRWTDAGVPADQVSHILTAISDTVTNRLIEMALDELGPAPVPFAWLCFGSQARAEQLLNADQDNGLVIADEATDEDMAWFEQLATKVSDGLDECGYVYCNGNVMATNPFWRRRLTGWYGAVDNWVTSFSPHHVMEISIAFDLRTVHGDASLTSRVQSHMLERVRANSIFQAALAENVLEGSPPIGIFRRFVVERNGDHKDTLNLKKRGLLPIIEIVRLHALASGVDRINTLERLDELARGKHMTRYDARNLQDALRFLMQVRLQVQADQIREGEELSNYCNPRNLPKLAREQLRDAFQLVDSAQKSVRLAYRQGMR</sequence>
<keyword evidence="1" id="KW-0677">Repeat</keyword>
<dbReference type="InterPro" id="IPR005105">
    <property type="entry name" value="GlnD_Uridyltrans_N"/>
</dbReference>
<dbReference type="SMART" id="SM00116">
    <property type="entry name" value="CBS"/>
    <property type="match status" value="2"/>
</dbReference>
<dbReference type="InterPro" id="IPR046342">
    <property type="entry name" value="CBS_dom_sf"/>
</dbReference>
<dbReference type="GO" id="GO:0008773">
    <property type="term" value="F:[protein-PII] uridylyltransferase activity"/>
    <property type="evidence" value="ECO:0007669"/>
    <property type="project" value="InterPro"/>
</dbReference>
<dbReference type="InterPro" id="IPR014710">
    <property type="entry name" value="RmlC-like_jellyroll"/>
</dbReference>
<dbReference type="InterPro" id="IPR018821">
    <property type="entry name" value="DUF294_put_nucleoTrafse_sb-bd"/>
</dbReference>
<keyword evidence="2" id="KW-0129">CBS domain</keyword>
<feature type="domain" description="Cyclic nucleotide-binding" evidence="3">
    <location>
        <begin position="23"/>
        <end position="137"/>
    </location>
</feature>
<proteinExistence type="predicted"/>
<dbReference type="Pfam" id="PF03445">
    <property type="entry name" value="DUF294"/>
    <property type="match status" value="1"/>
</dbReference>
<dbReference type="Pfam" id="PF10335">
    <property type="entry name" value="DUF294_C"/>
    <property type="match status" value="1"/>
</dbReference>
<name>A0A2A2FCU7_9GAMM</name>
<dbReference type="PANTHER" id="PTHR48108">
    <property type="entry name" value="CBS DOMAIN-CONTAINING PROTEIN CBSX2, CHLOROPLASTIC"/>
    <property type="match status" value="1"/>
</dbReference>
<dbReference type="Proteomes" id="UP000218896">
    <property type="component" value="Unassembled WGS sequence"/>
</dbReference>
<keyword evidence="6" id="KW-1185">Reference proteome</keyword>
<dbReference type="AlphaFoldDB" id="A0A2A2FCU7"/>
<evidence type="ECO:0000256" key="2">
    <source>
        <dbReference type="PROSITE-ProRule" id="PRU00703"/>
    </source>
</evidence>
<dbReference type="CDD" id="cd00038">
    <property type="entry name" value="CAP_ED"/>
    <property type="match status" value="1"/>
</dbReference>
<evidence type="ECO:0000256" key="1">
    <source>
        <dbReference type="ARBA" id="ARBA00022737"/>
    </source>
</evidence>
<dbReference type="InterPro" id="IPR000644">
    <property type="entry name" value="CBS_dom"/>
</dbReference>
<evidence type="ECO:0000313" key="5">
    <source>
        <dbReference type="EMBL" id="PAU82405.1"/>
    </source>
</evidence>
<evidence type="ECO:0000259" key="4">
    <source>
        <dbReference type="PROSITE" id="PS51371"/>
    </source>
</evidence>
<dbReference type="OrthoDB" id="9808528at2"/>
<dbReference type="Gene3D" id="2.60.120.10">
    <property type="entry name" value="Jelly Rolls"/>
    <property type="match status" value="1"/>
</dbReference>
<dbReference type="PROSITE" id="PS50042">
    <property type="entry name" value="CNMP_BINDING_3"/>
    <property type="match status" value="1"/>
</dbReference>
<dbReference type="CDD" id="cd04587">
    <property type="entry name" value="CBS_pair_CAP-ED_NT_Pol-beta-like_DUF294_assoc"/>
    <property type="match status" value="1"/>
</dbReference>
<dbReference type="SUPFAM" id="SSF51206">
    <property type="entry name" value="cAMP-binding domain-like"/>
    <property type="match status" value="1"/>
</dbReference>
<dbReference type="SUPFAM" id="SSF54631">
    <property type="entry name" value="CBS-domain pair"/>
    <property type="match status" value="1"/>
</dbReference>
<dbReference type="RefSeq" id="WP_095616499.1">
    <property type="nucleotide sequence ID" value="NZ_NSKD01000001.1"/>
</dbReference>
<dbReference type="CDD" id="cd05401">
    <property type="entry name" value="NT_GlnE_GlnD_like"/>
    <property type="match status" value="1"/>
</dbReference>
<dbReference type="InterPro" id="IPR018490">
    <property type="entry name" value="cNMP-bd_dom_sf"/>
</dbReference>
<reference evidence="5 6" key="1">
    <citation type="submission" date="2017-08" db="EMBL/GenBank/DDBJ databases">
        <title>Halovibrio sewagensis sp. nov., isolated from wastewater of high salinity.</title>
        <authorList>
            <person name="Dong X."/>
            <person name="Zhang G."/>
        </authorList>
    </citation>
    <scope>NUCLEOTIDE SEQUENCE [LARGE SCALE GENOMIC DNA]</scope>
    <source>
        <strain evidence="5 6">YL5-2</strain>
    </source>
</reference>
<evidence type="ECO:0000313" key="6">
    <source>
        <dbReference type="Proteomes" id="UP000218896"/>
    </source>
</evidence>
<dbReference type="EMBL" id="NSKD01000001">
    <property type="protein sequence ID" value="PAU82405.1"/>
    <property type="molecule type" value="Genomic_DNA"/>
</dbReference>
<feature type="domain" description="CBS" evidence="4">
    <location>
        <begin position="159"/>
        <end position="214"/>
    </location>
</feature>
<dbReference type="InterPro" id="IPR051462">
    <property type="entry name" value="CBS_domain-containing"/>
</dbReference>
<evidence type="ECO:0000259" key="3">
    <source>
        <dbReference type="PROSITE" id="PS50042"/>
    </source>
</evidence>
<dbReference type="PANTHER" id="PTHR48108:SF31">
    <property type="entry name" value="CBS DOMAIN AND CYCLIC NUCLEOTIDE-REGULATED NUCLEOTIDYLTRANSFERASE"/>
    <property type="match status" value="1"/>
</dbReference>